<comment type="caution">
    <text evidence="2">The sequence shown here is derived from an EMBL/GenBank/DDBJ whole genome shotgun (WGS) entry which is preliminary data.</text>
</comment>
<keyword evidence="3" id="KW-1185">Reference proteome</keyword>
<evidence type="ECO:0000313" key="2">
    <source>
        <dbReference type="EMBL" id="KAG7097957.1"/>
    </source>
</evidence>
<feature type="transmembrane region" description="Helical" evidence="1">
    <location>
        <begin position="165"/>
        <end position="192"/>
    </location>
</feature>
<proteinExistence type="predicted"/>
<keyword evidence="1" id="KW-1133">Transmembrane helix</keyword>
<feature type="transmembrane region" description="Helical" evidence="1">
    <location>
        <begin position="213"/>
        <end position="238"/>
    </location>
</feature>
<dbReference type="AlphaFoldDB" id="A0A9P7V0F1"/>
<evidence type="ECO:0000313" key="3">
    <source>
        <dbReference type="Proteomes" id="UP001049176"/>
    </source>
</evidence>
<protein>
    <submittedName>
        <fullName evidence="2">Uncharacterized protein</fullName>
    </submittedName>
</protein>
<name>A0A9P7V0F1_9AGAR</name>
<organism evidence="2 3">
    <name type="scientific">Marasmius oreades</name>
    <name type="common">fairy-ring Marasmius</name>
    <dbReference type="NCBI Taxonomy" id="181124"/>
    <lineage>
        <taxon>Eukaryota</taxon>
        <taxon>Fungi</taxon>
        <taxon>Dikarya</taxon>
        <taxon>Basidiomycota</taxon>
        <taxon>Agaricomycotina</taxon>
        <taxon>Agaricomycetes</taxon>
        <taxon>Agaricomycetidae</taxon>
        <taxon>Agaricales</taxon>
        <taxon>Marasmiineae</taxon>
        <taxon>Marasmiaceae</taxon>
        <taxon>Marasmius</taxon>
    </lineage>
</organism>
<keyword evidence="1" id="KW-0812">Transmembrane</keyword>
<feature type="transmembrane region" description="Helical" evidence="1">
    <location>
        <begin position="250"/>
        <end position="268"/>
    </location>
</feature>
<dbReference type="RefSeq" id="XP_043014427.1">
    <property type="nucleotide sequence ID" value="XM_043149819.1"/>
</dbReference>
<reference evidence="2" key="1">
    <citation type="journal article" date="2021" name="Genome Biol. Evol.">
        <title>The assembled and annotated genome of the fairy-ring fungus Marasmius oreades.</title>
        <authorList>
            <person name="Hiltunen M."/>
            <person name="Ament-Velasquez S.L."/>
            <person name="Johannesson H."/>
        </authorList>
    </citation>
    <scope>NUCLEOTIDE SEQUENCE</scope>
    <source>
        <strain evidence="2">03SP1</strain>
    </source>
</reference>
<dbReference type="GeneID" id="66074344"/>
<dbReference type="OrthoDB" id="2756618at2759"/>
<evidence type="ECO:0000256" key="1">
    <source>
        <dbReference type="SAM" id="Phobius"/>
    </source>
</evidence>
<dbReference type="Proteomes" id="UP001049176">
    <property type="component" value="Chromosome 2"/>
</dbReference>
<keyword evidence="1" id="KW-0472">Membrane</keyword>
<feature type="transmembrane region" description="Helical" evidence="1">
    <location>
        <begin position="12"/>
        <end position="37"/>
    </location>
</feature>
<sequence length="331" mass="35847">MKSGIGLPEANFLALVLESLLYGSFCVLFVAAIWAIFTKGQKVNYKLLTTLMTMWLLSTVHLILDVIRAKAAFIDARGLPDGTPGSLVYYLDLSNPLQAAKTAIYVAITLVGDGFMIYRCYVIWGRWYMALIPAMMLCGTGVSGYGATYQFSKAAPGSEVFLPDIVTWVTSFFVLTFATNVICTALIATRILSVQRAIGALSKLHSSRGNLSLKAIIIVTESAALYSVSILSLLISYSSGSNGQYTVLDLTSPLVGVVFTLIILRVTLVSESEQIYSTSIPFSTHTSNSRVARTGPEQYGMQPRATAVSVNVSHFTERDSLDNKVASNNVV</sequence>
<dbReference type="KEGG" id="more:E1B28_005268"/>
<accession>A0A9P7V0F1</accession>
<dbReference type="EMBL" id="CM032182">
    <property type="protein sequence ID" value="KAG7097957.1"/>
    <property type="molecule type" value="Genomic_DNA"/>
</dbReference>
<gene>
    <name evidence="2" type="ORF">E1B28_005268</name>
</gene>
<feature type="transmembrane region" description="Helical" evidence="1">
    <location>
        <begin position="127"/>
        <end position="145"/>
    </location>
</feature>
<feature type="transmembrane region" description="Helical" evidence="1">
    <location>
        <begin position="43"/>
        <end position="64"/>
    </location>
</feature>